<keyword evidence="2" id="KW-0472">Membrane</keyword>
<reference evidence="3 4" key="1">
    <citation type="submission" date="2018-05" db="EMBL/GenBank/DDBJ databases">
        <authorList>
            <consortium name="IHU Genomes"/>
        </authorList>
    </citation>
    <scope>NUCLEOTIDE SEQUENCE [LARGE SCALE GENOMIC DNA]</scope>
    <source>
        <strain evidence="3 4">P7336</strain>
    </source>
</reference>
<evidence type="ECO:0000256" key="1">
    <source>
        <dbReference type="SAM" id="MobiDB-lite"/>
    </source>
</evidence>
<feature type="compositionally biased region" description="Pro residues" evidence="1">
    <location>
        <begin position="153"/>
        <end position="182"/>
    </location>
</feature>
<gene>
    <name evidence="3" type="ORF">MSP7336_01217</name>
</gene>
<dbReference type="AlphaFoldDB" id="A0A375YVT8"/>
<organism evidence="3 4">
    <name type="scientific">Mycobacterium shimoidei</name>
    <dbReference type="NCBI Taxonomy" id="29313"/>
    <lineage>
        <taxon>Bacteria</taxon>
        <taxon>Bacillati</taxon>
        <taxon>Actinomycetota</taxon>
        <taxon>Actinomycetes</taxon>
        <taxon>Mycobacteriales</taxon>
        <taxon>Mycobacteriaceae</taxon>
        <taxon>Mycobacterium</taxon>
    </lineage>
</organism>
<feature type="compositionally biased region" description="Pro residues" evidence="1">
    <location>
        <begin position="125"/>
        <end position="139"/>
    </location>
</feature>
<dbReference type="EMBL" id="UEGW01000001">
    <property type="protein sequence ID" value="SRX92988.1"/>
    <property type="molecule type" value="Genomic_DNA"/>
</dbReference>
<evidence type="ECO:0000256" key="2">
    <source>
        <dbReference type="SAM" id="Phobius"/>
    </source>
</evidence>
<keyword evidence="2" id="KW-0812">Transmembrane</keyword>
<evidence type="ECO:0000313" key="3">
    <source>
        <dbReference type="EMBL" id="SRX92988.1"/>
    </source>
</evidence>
<keyword evidence="2" id="KW-1133">Transmembrane helix</keyword>
<feature type="transmembrane region" description="Helical" evidence="2">
    <location>
        <begin position="37"/>
        <end position="58"/>
    </location>
</feature>
<dbReference type="Proteomes" id="UP000252015">
    <property type="component" value="Unassembled WGS sequence"/>
</dbReference>
<accession>A0A375YVT8</accession>
<proteinExistence type="predicted"/>
<keyword evidence="4" id="KW-1185">Reference proteome</keyword>
<sequence>MGVLIGIGIWALVAYLVYKLFRRTMTRNRPAGQKFELTPATAAAILGMLVFIPGLWILKVEGWQETMSIDIDTGQTSTTSTFGSQLARAAVYFAIGAALLFAARILAEKQTSWPPSVQQLMRQPRPTPRSSPNVSPPTNDPFNRSAPVTARFNPPPNWPPPPPGWSPDPSWKPDPSWPPAPPGWQFWIDDSPTPRGELTNIGRQGVTADRPQPMGPGRNDERDAMQGMYSAASDGSSRVPWPGNNTGSKTYGQLLLNPHNVKTLAGGIGILVGSLIVVAGGQQAKVFGLLMIAACWAIFLRHGYHESAGLRLQTRIPAAEAAQIITDLASTEQSAASNVQLTGSQPGQLHFTAYTLPNPLSFRVTLHPDGAGSTSVSTHLVKWTWRQSRSYFIPVPFTKRIDGYGAYKSFATRALDALKRCDPALTGGFQNNPSD</sequence>
<feature type="transmembrane region" description="Helical" evidence="2">
    <location>
        <begin position="263"/>
        <end position="280"/>
    </location>
</feature>
<feature type="region of interest" description="Disordered" evidence="1">
    <location>
        <begin position="113"/>
        <end position="223"/>
    </location>
</feature>
<evidence type="ECO:0000313" key="4">
    <source>
        <dbReference type="Proteomes" id="UP000252015"/>
    </source>
</evidence>
<feature type="transmembrane region" description="Helical" evidence="2">
    <location>
        <begin position="6"/>
        <end position="25"/>
    </location>
</feature>
<name>A0A375YVT8_MYCSH</name>
<protein>
    <submittedName>
        <fullName evidence="3">Uncharacterized protein</fullName>
    </submittedName>
</protein>
<feature type="transmembrane region" description="Helical" evidence="2">
    <location>
        <begin position="89"/>
        <end position="107"/>
    </location>
</feature>
<feature type="transmembrane region" description="Helical" evidence="2">
    <location>
        <begin position="286"/>
        <end position="304"/>
    </location>
</feature>